<dbReference type="PANTHER" id="PTHR18945">
    <property type="entry name" value="NEUROTRANSMITTER GATED ION CHANNEL"/>
    <property type="match status" value="1"/>
</dbReference>
<keyword evidence="16" id="KW-1185">Reference proteome</keyword>
<dbReference type="CDD" id="cd19049">
    <property type="entry name" value="LGIC_TM_anion"/>
    <property type="match status" value="1"/>
</dbReference>
<evidence type="ECO:0000256" key="11">
    <source>
        <dbReference type="SAM" id="MobiDB-lite"/>
    </source>
</evidence>
<evidence type="ECO:0000256" key="2">
    <source>
        <dbReference type="ARBA" id="ARBA00004236"/>
    </source>
</evidence>
<evidence type="ECO:0000256" key="4">
    <source>
        <dbReference type="ARBA" id="ARBA00022475"/>
    </source>
</evidence>
<keyword evidence="7 12" id="KW-1133">Transmembrane helix</keyword>
<feature type="transmembrane region" description="Helical" evidence="12">
    <location>
        <begin position="153"/>
        <end position="173"/>
    </location>
</feature>
<evidence type="ECO:0000256" key="6">
    <source>
        <dbReference type="ARBA" id="ARBA00022729"/>
    </source>
</evidence>
<evidence type="ECO:0000256" key="5">
    <source>
        <dbReference type="ARBA" id="ARBA00022692"/>
    </source>
</evidence>
<keyword evidence="5 12" id="KW-0812">Transmembrane</keyword>
<evidence type="ECO:0000256" key="12">
    <source>
        <dbReference type="SAM" id="Phobius"/>
    </source>
</evidence>
<reference evidence="15" key="1">
    <citation type="submission" date="2020-08" db="EMBL/GenBank/DDBJ databases">
        <title>Multicomponent nature underlies the extraordinary mechanical properties of spider dragline silk.</title>
        <authorList>
            <person name="Kono N."/>
            <person name="Nakamura H."/>
            <person name="Mori M."/>
            <person name="Yoshida Y."/>
            <person name="Ohtoshi R."/>
            <person name="Malay A.D."/>
            <person name="Moran D.A.P."/>
            <person name="Tomita M."/>
            <person name="Numata K."/>
            <person name="Arakawa K."/>
        </authorList>
    </citation>
    <scope>NUCLEOTIDE SEQUENCE</scope>
</reference>
<feature type="region of interest" description="Disordered" evidence="11">
    <location>
        <begin position="244"/>
        <end position="267"/>
    </location>
</feature>
<evidence type="ECO:0000256" key="3">
    <source>
        <dbReference type="ARBA" id="ARBA00022448"/>
    </source>
</evidence>
<dbReference type="SUPFAM" id="SSF90112">
    <property type="entry name" value="Neurotransmitter-gated ion-channel transmembrane pore"/>
    <property type="match status" value="1"/>
</dbReference>
<keyword evidence="8" id="KW-0406">Ion transport</keyword>
<evidence type="ECO:0000313" key="16">
    <source>
        <dbReference type="Proteomes" id="UP000887013"/>
    </source>
</evidence>
<protein>
    <submittedName>
        <fullName evidence="15">Glutamate-gated chloride channel alpha</fullName>
    </submittedName>
</protein>
<dbReference type="InterPro" id="IPR006029">
    <property type="entry name" value="Neurotrans-gated_channel_TM"/>
</dbReference>
<dbReference type="InterPro" id="IPR036719">
    <property type="entry name" value="Neuro-gated_channel_TM_sf"/>
</dbReference>
<keyword evidence="4" id="KW-1003">Cell membrane</keyword>
<dbReference type="InterPro" id="IPR038050">
    <property type="entry name" value="Neuro_actylchol_rec"/>
</dbReference>
<dbReference type="Gene3D" id="2.70.170.10">
    <property type="entry name" value="Neurotransmitter-gated ion-channel ligand-binding domain"/>
    <property type="match status" value="1"/>
</dbReference>
<dbReference type="InterPro" id="IPR006202">
    <property type="entry name" value="Neur_chan_lig-bd"/>
</dbReference>
<dbReference type="InterPro" id="IPR006201">
    <property type="entry name" value="Neur_channel"/>
</dbReference>
<dbReference type="AlphaFoldDB" id="A0A8X6J2Q6"/>
<dbReference type="GO" id="GO:0004888">
    <property type="term" value="F:transmembrane signaling receptor activity"/>
    <property type="evidence" value="ECO:0007669"/>
    <property type="project" value="InterPro"/>
</dbReference>
<dbReference type="Pfam" id="PF02932">
    <property type="entry name" value="Neur_chan_memb"/>
    <property type="match status" value="1"/>
</dbReference>
<dbReference type="Pfam" id="PF02931">
    <property type="entry name" value="Neur_chan_LBD"/>
    <property type="match status" value="1"/>
</dbReference>
<keyword evidence="3" id="KW-0813">Transport</keyword>
<dbReference type="GO" id="GO:0099095">
    <property type="term" value="F:ligand-gated monoatomic anion channel activity"/>
    <property type="evidence" value="ECO:0007669"/>
    <property type="project" value="UniProtKB-ARBA"/>
</dbReference>
<evidence type="ECO:0000313" key="15">
    <source>
        <dbReference type="EMBL" id="GFS29119.1"/>
    </source>
</evidence>
<proteinExistence type="predicted"/>
<comment type="caution">
    <text evidence="15">The sequence shown here is derived from an EMBL/GenBank/DDBJ whole genome shotgun (WGS) entry which is preliminary data.</text>
</comment>
<dbReference type="InterPro" id="IPR006028">
    <property type="entry name" value="GABAA/Glycine_rcpt"/>
</dbReference>
<evidence type="ECO:0000256" key="9">
    <source>
        <dbReference type="ARBA" id="ARBA00023136"/>
    </source>
</evidence>
<dbReference type="GO" id="GO:0005886">
    <property type="term" value="C:plasma membrane"/>
    <property type="evidence" value="ECO:0007669"/>
    <property type="project" value="UniProtKB-SubCell"/>
</dbReference>
<dbReference type="GO" id="GO:0005254">
    <property type="term" value="F:chloride channel activity"/>
    <property type="evidence" value="ECO:0007669"/>
    <property type="project" value="UniProtKB-ARBA"/>
</dbReference>
<name>A0A8X6J2Q6_NEPPI</name>
<accession>A0A8X6J2Q6</accession>
<keyword evidence="9 12" id="KW-0472">Membrane</keyword>
<dbReference type="Gene3D" id="1.20.58.390">
    <property type="entry name" value="Neurotransmitter-gated ion-channel transmembrane domain"/>
    <property type="match status" value="1"/>
</dbReference>
<evidence type="ECO:0000256" key="8">
    <source>
        <dbReference type="ARBA" id="ARBA00023065"/>
    </source>
</evidence>
<evidence type="ECO:0000256" key="10">
    <source>
        <dbReference type="ARBA" id="ARBA00023303"/>
    </source>
</evidence>
<evidence type="ECO:0000259" key="14">
    <source>
        <dbReference type="Pfam" id="PF02932"/>
    </source>
</evidence>
<dbReference type="InterPro" id="IPR018000">
    <property type="entry name" value="Neurotransmitter_ion_chnl_CS"/>
</dbReference>
<dbReference type="PRINTS" id="PR00253">
    <property type="entry name" value="GABAARECEPTR"/>
</dbReference>
<evidence type="ECO:0000256" key="7">
    <source>
        <dbReference type="ARBA" id="ARBA00022989"/>
    </source>
</evidence>
<dbReference type="Proteomes" id="UP000887013">
    <property type="component" value="Unassembled WGS sequence"/>
</dbReference>
<dbReference type="GO" id="GO:0005230">
    <property type="term" value="F:extracellular ligand-gated monoatomic ion channel activity"/>
    <property type="evidence" value="ECO:0007669"/>
    <property type="project" value="InterPro"/>
</dbReference>
<dbReference type="PROSITE" id="PS00236">
    <property type="entry name" value="NEUROTR_ION_CHANNEL"/>
    <property type="match status" value="1"/>
</dbReference>
<keyword evidence="6" id="KW-0732">Signal</keyword>
<keyword evidence="10" id="KW-0407">Ion channel</keyword>
<evidence type="ECO:0000259" key="13">
    <source>
        <dbReference type="Pfam" id="PF02931"/>
    </source>
</evidence>
<feature type="domain" description="Neurotransmitter-gated ion-channel transmembrane" evidence="14">
    <location>
        <begin position="157"/>
        <end position="270"/>
    </location>
</feature>
<feature type="transmembrane region" description="Helical" evidence="12">
    <location>
        <begin position="214"/>
        <end position="234"/>
    </location>
</feature>
<organism evidence="15 16">
    <name type="scientific">Nephila pilipes</name>
    <name type="common">Giant wood spider</name>
    <name type="synonym">Nephila maculata</name>
    <dbReference type="NCBI Taxonomy" id="299642"/>
    <lineage>
        <taxon>Eukaryota</taxon>
        <taxon>Metazoa</taxon>
        <taxon>Ecdysozoa</taxon>
        <taxon>Arthropoda</taxon>
        <taxon>Chelicerata</taxon>
        <taxon>Arachnida</taxon>
        <taxon>Araneae</taxon>
        <taxon>Araneomorphae</taxon>
        <taxon>Entelegynae</taxon>
        <taxon>Araneoidea</taxon>
        <taxon>Nephilidae</taxon>
        <taxon>Nephila</taxon>
    </lineage>
</organism>
<dbReference type="OrthoDB" id="6431928at2759"/>
<evidence type="ECO:0000256" key="1">
    <source>
        <dbReference type="ARBA" id="ARBA00004141"/>
    </source>
</evidence>
<sequence>MTPPYSLQANNIVERANRKTASTLKKLIDKNPEKNCVATAVLLSLEFDIFGFACDRIRYSFKVGCLMYFEHYPFDKQKCVFSMALMSSTDSEVNLNWDKEYGTEAILFFKEIEPLQFKLGRPVTHMDVITYNGANYTYLYFDINLVRRLTGSFINIFAPSTLVVAVSWVNFWIKVDAAPARVSLSITSLLTLCTQMQQNKSQLPPLNYITAVDIWLFVCILMVFCTLIEFAFCYNSYSEHKGRSEKTKFNNNETNSRSKSKRNPWMEPQKSDAIDFKKELKKFPKQFTEARIKCSYCRLPCNGSELDMFCRKLFPLSFVVFVVSYWVYFLNIYHHELN</sequence>
<dbReference type="EMBL" id="BMAW01041543">
    <property type="protein sequence ID" value="GFS29119.1"/>
    <property type="molecule type" value="Genomic_DNA"/>
</dbReference>
<feature type="domain" description="Neurotransmitter-gated ion-channel ligand-binding" evidence="13">
    <location>
        <begin position="57"/>
        <end position="102"/>
    </location>
</feature>
<gene>
    <name evidence="15" type="primary">glc-1</name>
    <name evidence="15" type="ORF">NPIL_655421</name>
</gene>
<comment type="subcellular location">
    <subcellularLocation>
        <location evidence="2">Cell membrane</location>
    </subcellularLocation>
    <subcellularLocation>
        <location evidence="1">Membrane</location>
        <topology evidence="1">Multi-pass membrane protein</topology>
    </subcellularLocation>
</comment>
<dbReference type="SUPFAM" id="SSF63712">
    <property type="entry name" value="Nicotinic receptor ligand binding domain-like"/>
    <property type="match status" value="1"/>
</dbReference>
<dbReference type="InterPro" id="IPR036734">
    <property type="entry name" value="Neur_chan_lig-bd_sf"/>
</dbReference>
<feature type="transmembrane region" description="Helical" evidence="12">
    <location>
        <begin position="313"/>
        <end position="333"/>
    </location>
</feature>